<dbReference type="FunFam" id="3.90.226.10:FF:000009">
    <property type="entry name" value="Carnitinyl-CoA dehydratase"/>
    <property type="match status" value="1"/>
</dbReference>
<dbReference type="InterPro" id="IPR029045">
    <property type="entry name" value="ClpP/crotonase-like_dom_sf"/>
</dbReference>
<protein>
    <submittedName>
        <fullName evidence="3">Enoyl-CoA hydratase</fullName>
    </submittedName>
</protein>
<comment type="caution">
    <text evidence="3">The sequence shown here is derived from an EMBL/GenBank/DDBJ whole genome shotgun (WGS) entry which is preliminary data.</text>
</comment>
<dbReference type="OrthoDB" id="9775794at2"/>
<dbReference type="Gene3D" id="3.90.226.10">
    <property type="entry name" value="2-enoyl-CoA Hydratase, Chain A, domain 1"/>
    <property type="match status" value="1"/>
</dbReference>
<dbReference type="PANTHER" id="PTHR11941">
    <property type="entry name" value="ENOYL-COA HYDRATASE-RELATED"/>
    <property type="match status" value="1"/>
</dbReference>
<dbReference type="STRING" id="1856405.BFC17_12915"/>
<dbReference type="GO" id="GO:0016829">
    <property type="term" value="F:lyase activity"/>
    <property type="evidence" value="ECO:0007669"/>
    <property type="project" value="UniProtKB-KW"/>
</dbReference>
<gene>
    <name evidence="3" type="ORF">BFC17_12915</name>
</gene>
<evidence type="ECO:0000313" key="3">
    <source>
        <dbReference type="EMBL" id="OFI35649.1"/>
    </source>
</evidence>
<evidence type="ECO:0000313" key="4">
    <source>
        <dbReference type="Proteomes" id="UP000176037"/>
    </source>
</evidence>
<sequence>MNVELSREDDIAILTLNRPEALNALSFDILKQIGDAIDEVDAMQGVRALLITGAGDKAFCAGADIKELRNRKLTEQKRGAELGQAVFAKLDRLKVASVALVNGYAFGGGSELALACSFRLASPNAVFGLPEVKLGLIPGYGGTQRLPRLIGESRALEIIMTGRNVKAEEAERIGLVNQVVEGDLMAAGKEFAARFTRYSLPVLEFARRAVQRAGDTTLYEGLQVEADLSTLAYRLNDAEEGMAAFEEKRKAEFKDE</sequence>
<dbReference type="InterPro" id="IPR014748">
    <property type="entry name" value="Enoyl-CoA_hydra_C"/>
</dbReference>
<dbReference type="EMBL" id="MJIC01000009">
    <property type="protein sequence ID" value="OFI35649.1"/>
    <property type="molecule type" value="Genomic_DNA"/>
</dbReference>
<dbReference type="Gene3D" id="1.10.12.10">
    <property type="entry name" value="Lyase 2-enoyl-coa Hydratase, Chain A, domain 2"/>
    <property type="match status" value="1"/>
</dbReference>
<proteinExistence type="inferred from homology"/>
<dbReference type="SUPFAM" id="SSF52096">
    <property type="entry name" value="ClpP/crotonase"/>
    <property type="match status" value="1"/>
</dbReference>
<evidence type="ECO:0000256" key="2">
    <source>
        <dbReference type="ARBA" id="ARBA00023239"/>
    </source>
</evidence>
<dbReference type="GO" id="GO:0006635">
    <property type="term" value="P:fatty acid beta-oxidation"/>
    <property type="evidence" value="ECO:0007669"/>
    <property type="project" value="TreeGrafter"/>
</dbReference>
<accession>A0A1E8FIB4</accession>
<keyword evidence="4" id="KW-1185">Reference proteome</keyword>
<dbReference type="Pfam" id="PF00378">
    <property type="entry name" value="ECH_1"/>
    <property type="match status" value="1"/>
</dbReference>
<reference evidence="3 4" key="1">
    <citation type="submission" date="2016-09" db="EMBL/GenBank/DDBJ databases">
        <title>Alteromonas lipolytica, a new species isolated from sea water.</title>
        <authorList>
            <person name="Wu Y.-H."/>
            <person name="Cheng H."/>
            <person name="Xu X.-W."/>
        </authorList>
    </citation>
    <scope>NUCLEOTIDE SEQUENCE [LARGE SCALE GENOMIC DNA]</scope>
    <source>
        <strain evidence="3 4">JW12</strain>
    </source>
</reference>
<evidence type="ECO:0000256" key="1">
    <source>
        <dbReference type="ARBA" id="ARBA00005254"/>
    </source>
</evidence>
<name>A0A1E8FIB4_9ALTE</name>
<dbReference type="PANTHER" id="PTHR11941:SF54">
    <property type="entry name" value="ENOYL-COA HYDRATASE, MITOCHONDRIAL"/>
    <property type="match status" value="1"/>
</dbReference>
<dbReference type="AlphaFoldDB" id="A0A1E8FIB4"/>
<keyword evidence="2" id="KW-0456">Lyase</keyword>
<dbReference type="Proteomes" id="UP000176037">
    <property type="component" value="Unassembled WGS sequence"/>
</dbReference>
<dbReference type="InterPro" id="IPR001753">
    <property type="entry name" value="Enoyl-CoA_hydra/iso"/>
</dbReference>
<dbReference type="RefSeq" id="WP_070175393.1">
    <property type="nucleotide sequence ID" value="NZ_BMJR01000006.1"/>
</dbReference>
<comment type="similarity">
    <text evidence="1">Belongs to the enoyl-CoA hydratase/isomerase family.</text>
</comment>
<organism evidence="3 4">
    <name type="scientific">Alteromonas lipolytica</name>
    <dbReference type="NCBI Taxonomy" id="1856405"/>
    <lineage>
        <taxon>Bacteria</taxon>
        <taxon>Pseudomonadati</taxon>
        <taxon>Pseudomonadota</taxon>
        <taxon>Gammaproteobacteria</taxon>
        <taxon>Alteromonadales</taxon>
        <taxon>Alteromonadaceae</taxon>
        <taxon>Alteromonas/Salinimonas group</taxon>
        <taxon>Alteromonas</taxon>
    </lineage>
</organism>
<dbReference type="CDD" id="cd06558">
    <property type="entry name" value="crotonase-like"/>
    <property type="match status" value="1"/>
</dbReference>